<proteinExistence type="predicted"/>
<dbReference type="Proteomes" id="UP000250235">
    <property type="component" value="Unassembled WGS sequence"/>
</dbReference>
<keyword evidence="3" id="KW-1185">Reference proteome</keyword>
<protein>
    <submittedName>
        <fullName evidence="2">Uncharacterized protein</fullName>
    </submittedName>
</protein>
<evidence type="ECO:0000256" key="1">
    <source>
        <dbReference type="SAM" id="MobiDB-lite"/>
    </source>
</evidence>
<gene>
    <name evidence="2" type="ORF">F511_25579</name>
</gene>
<reference evidence="2 3" key="1">
    <citation type="journal article" date="2015" name="Proc. Natl. Acad. Sci. U.S.A.">
        <title>The resurrection genome of Boea hygrometrica: A blueprint for survival of dehydration.</title>
        <authorList>
            <person name="Xiao L."/>
            <person name="Yang G."/>
            <person name="Zhang L."/>
            <person name="Yang X."/>
            <person name="Zhao S."/>
            <person name="Ji Z."/>
            <person name="Zhou Q."/>
            <person name="Hu M."/>
            <person name="Wang Y."/>
            <person name="Chen M."/>
            <person name="Xu Y."/>
            <person name="Jin H."/>
            <person name="Xiao X."/>
            <person name="Hu G."/>
            <person name="Bao F."/>
            <person name="Hu Y."/>
            <person name="Wan P."/>
            <person name="Li L."/>
            <person name="Deng X."/>
            <person name="Kuang T."/>
            <person name="Xiang C."/>
            <person name="Zhu J.K."/>
            <person name="Oliver M.J."/>
            <person name="He Y."/>
        </authorList>
    </citation>
    <scope>NUCLEOTIDE SEQUENCE [LARGE SCALE GENOMIC DNA]</scope>
    <source>
        <strain evidence="3">cv. XS01</strain>
    </source>
</reference>
<name>A0A2Z7AUG5_9LAMI</name>
<dbReference type="AlphaFoldDB" id="A0A2Z7AUG5"/>
<sequence length="153" mass="17084">MTSHWLNGSQHSDLFTLTRMNNANSTGQPSNVANTWHLLANSPLIMRNNIASLPASNLNTRICSLSDLNHQYTSNLILANSSARILKAYLLPAIGLKSEYLLESDPDGKTLQRNSKFNADSPDSNQQLKAEWLFANLKNHQPDSTKNHKSEIR</sequence>
<feature type="region of interest" description="Disordered" evidence="1">
    <location>
        <begin position="105"/>
        <end position="124"/>
    </location>
</feature>
<feature type="compositionally biased region" description="Polar residues" evidence="1">
    <location>
        <begin position="111"/>
        <end position="124"/>
    </location>
</feature>
<accession>A0A2Z7AUG5</accession>
<organism evidence="2 3">
    <name type="scientific">Dorcoceras hygrometricum</name>
    <dbReference type="NCBI Taxonomy" id="472368"/>
    <lineage>
        <taxon>Eukaryota</taxon>
        <taxon>Viridiplantae</taxon>
        <taxon>Streptophyta</taxon>
        <taxon>Embryophyta</taxon>
        <taxon>Tracheophyta</taxon>
        <taxon>Spermatophyta</taxon>
        <taxon>Magnoliopsida</taxon>
        <taxon>eudicotyledons</taxon>
        <taxon>Gunneridae</taxon>
        <taxon>Pentapetalae</taxon>
        <taxon>asterids</taxon>
        <taxon>lamiids</taxon>
        <taxon>Lamiales</taxon>
        <taxon>Gesneriaceae</taxon>
        <taxon>Didymocarpoideae</taxon>
        <taxon>Trichosporeae</taxon>
        <taxon>Loxocarpinae</taxon>
        <taxon>Dorcoceras</taxon>
    </lineage>
</organism>
<evidence type="ECO:0000313" key="2">
    <source>
        <dbReference type="EMBL" id="KZV25561.1"/>
    </source>
</evidence>
<dbReference type="EMBL" id="KV011861">
    <property type="protein sequence ID" value="KZV25561.1"/>
    <property type="molecule type" value="Genomic_DNA"/>
</dbReference>
<evidence type="ECO:0000313" key="3">
    <source>
        <dbReference type="Proteomes" id="UP000250235"/>
    </source>
</evidence>